<dbReference type="InterPro" id="IPR014729">
    <property type="entry name" value="Rossmann-like_a/b/a_fold"/>
</dbReference>
<dbReference type="KEGG" id="dov:DSCO28_26070"/>
<name>A0A5K7ZM30_9BACT</name>
<keyword evidence="2" id="KW-0472">Membrane</keyword>
<comment type="similarity">
    <text evidence="1">Belongs to the universal stress protein A family.</text>
</comment>
<dbReference type="SUPFAM" id="SSF52402">
    <property type="entry name" value="Adenine nucleotide alpha hydrolases-like"/>
    <property type="match status" value="1"/>
</dbReference>
<dbReference type="EMBL" id="AP021876">
    <property type="protein sequence ID" value="BBO82041.1"/>
    <property type="molecule type" value="Genomic_DNA"/>
</dbReference>
<evidence type="ECO:0000313" key="4">
    <source>
        <dbReference type="EMBL" id="BBO82041.1"/>
    </source>
</evidence>
<dbReference type="PANTHER" id="PTHR46268:SF6">
    <property type="entry name" value="UNIVERSAL STRESS PROTEIN UP12"/>
    <property type="match status" value="1"/>
</dbReference>
<feature type="transmembrane region" description="Helical" evidence="2">
    <location>
        <begin position="22"/>
        <end position="42"/>
    </location>
</feature>
<dbReference type="PRINTS" id="PR01438">
    <property type="entry name" value="UNVRSLSTRESS"/>
</dbReference>
<keyword evidence="2" id="KW-1133">Transmembrane helix</keyword>
<evidence type="ECO:0000313" key="5">
    <source>
        <dbReference type="Proteomes" id="UP000425960"/>
    </source>
</evidence>
<evidence type="ECO:0000259" key="3">
    <source>
        <dbReference type="Pfam" id="PF00582"/>
    </source>
</evidence>
<dbReference type="Gene3D" id="3.40.50.620">
    <property type="entry name" value="HUPs"/>
    <property type="match status" value="1"/>
</dbReference>
<organism evidence="4 5">
    <name type="scientific">Desulfosarcina ovata subsp. sediminis</name>
    <dbReference type="NCBI Taxonomy" id="885957"/>
    <lineage>
        <taxon>Bacteria</taxon>
        <taxon>Pseudomonadati</taxon>
        <taxon>Thermodesulfobacteriota</taxon>
        <taxon>Desulfobacteria</taxon>
        <taxon>Desulfobacterales</taxon>
        <taxon>Desulfosarcinaceae</taxon>
        <taxon>Desulfosarcina</taxon>
    </lineage>
</organism>
<dbReference type="CDD" id="cd00293">
    <property type="entry name" value="USP-like"/>
    <property type="match status" value="1"/>
</dbReference>
<dbReference type="InterPro" id="IPR006016">
    <property type="entry name" value="UspA"/>
</dbReference>
<evidence type="ECO:0000256" key="2">
    <source>
        <dbReference type="SAM" id="Phobius"/>
    </source>
</evidence>
<proteinExistence type="inferred from homology"/>
<sequence>MYEKIKPILFASDLTGNSRRTFFYAASLSVLYNVEIILLHVIEKIPFGMRVRLAGLEGEETIRQLKEASKEDARKILIGKKRDTGIRRTLSEFYATISKEGDLGEFDIKDIVIKEGKIADEILNAVVDHECGLIVMGAHRGLLGAAGLGSATRTVLQKSKVPVLVVPVQETS</sequence>
<gene>
    <name evidence="4" type="ORF">DSCO28_26070</name>
</gene>
<reference evidence="4 5" key="1">
    <citation type="submission" date="2019-11" db="EMBL/GenBank/DDBJ databases">
        <title>Comparative genomics of hydrocarbon-degrading Desulfosarcina strains.</title>
        <authorList>
            <person name="Watanabe M."/>
            <person name="Kojima H."/>
            <person name="Fukui M."/>
        </authorList>
    </citation>
    <scope>NUCLEOTIDE SEQUENCE [LARGE SCALE GENOMIC DNA]</scope>
    <source>
        <strain evidence="4 5">28bB2T</strain>
    </source>
</reference>
<keyword evidence="2" id="KW-0812">Transmembrane</keyword>
<dbReference type="RefSeq" id="WP_155322591.1">
    <property type="nucleotide sequence ID" value="NZ_AP021876.1"/>
</dbReference>
<feature type="domain" description="UspA" evidence="3">
    <location>
        <begin position="5"/>
        <end position="167"/>
    </location>
</feature>
<accession>A0A5K7ZM30</accession>
<dbReference type="InterPro" id="IPR006015">
    <property type="entry name" value="Universal_stress_UspA"/>
</dbReference>
<evidence type="ECO:0000256" key="1">
    <source>
        <dbReference type="ARBA" id="ARBA00008791"/>
    </source>
</evidence>
<dbReference type="PANTHER" id="PTHR46268">
    <property type="entry name" value="STRESS RESPONSE PROTEIN NHAX"/>
    <property type="match status" value="1"/>
</dbReference>
<dbReference type="Pfam" id="PF00582">
    <property type="entry name" value="Usp"/>
    <property type="match status" value="1"/>
</dbReference>
<dbReference type="Proteomes" id="UP000425960">
    <property type="component" value="Chromosome"/>
</dbReference>
<protein>
    <submittedName>
        <fullName evidence="4">Universal stress protein</fullName>
    </submittedName>
</protein>
<dbReference type="AlphaFoldDB" id="A0A5K7ZM30"/>